<gene>
    <name evidence="2" type="ORF">C6V83_01655</name>
</gene>
<dbReference type="EMBL" id="CP027433">
    <property type="protein sequence ID" value="AVL99189.1"/>
    <property type="molecule type" value="Genomic_DNA"/>
</dbReference>
<dbReference type="OrthoDB" id="4376544at2"/>
<keyword evidence="1" id="KW-0732">Signal</keyword>
<organism evidence="2 3">
    <name type="scientific">Gordonia iterans</name>
    <dbReference type="NCBI Taxonomy" id="1004901"/>
    <lineage>
        <taxon>Bacteria</taxon>
        <taxon>Bacillati</taxon>
        <taxon>Actinomycetota</taxon>
        <taxon>Actinomycetes</taxon>
        <taxon>Mycobacteriales</taxon>
        <taxon>Gordoniaceae</taxon>
        <taxon>Gordonia</taxon>
    </lineage>
</organism>
<protein>
    <submittedName>
        <fullName evidence="2">Uncharacterized protein</fullName>
    </submittedName>
</protein>
<keyword evidence="3" id="KW-1185">Reference proteome</keyword>
<proteinExistence type="predicted"/>
<accession>A0A2S0KBZ8</accession>
<evidence type="ECO:0000313" key="3">
    <source>
        <dbReference type="Proteomes" id="UP000239814"/>
    </source>
</evidence>
<dbReference type="AlphaFoldDB" id="A0A2S0KBZ8"/>
<dbReference type="KEGG" id="git:C6V83_01655"/>
<name>A0A2S0KBZ8_9ACTN</name>
<feature type="signal peptide" evidence="1">
    <location>
        <begin position="1"/>
        <end position="27"/>
    </location>
</feature>
<reference evidence="2 3" key="1">
    <citation type="submission" date="2018-03" db="EMBL/GenBank/DDBJ databases">
        <title>Characteristics and genome of n-alkane degrading marine bacteria Gordonia iterans isolated from crude oil contaminated in Tae-an, South Korea.</title>
        <authorList>
            <person name="Lee S.-S."/>
            <person name="Kim H."/>
        </authorList>
    </citation>
    <scope>NUCLEOTIDE SEQUENCE [LARGE SCALE GENOMIC DNA]</scope>
    <source>
        <strain evidence="2 3">Co17</strain>
    </source>
</reference>
<dbReference type="RefSeq" id="WP_105940925.1">
    <property type="nucleotide sequence ID" value="NZ_CP027433.1"/>
</dbReference>
<evidence type="ECO:0000313" key="2">
    <source>
        <dbReference type="EMBL" id="AVL99189.1"/>
    </source>
</evidence>
<dbReference type="Proteomes" id="UP000239814">
    <property type="component" value="Chromosome"/>
</dbReference>
<evidence type="ECO:0000256" key="1">
    <source>
        <dbReference type="SAM" id="SignalP"/>
    </source>
</evidence>
<sequence length="153" mass="15971">MRLRPRLAAIALGTVAALCLGAAPASAAPTFSTPAVTGIELPPVAPPGASFTPVTVTAAPGVRPLMIGAPATTEFRVAPLAPHTSYNAARYLIVDWRNLQTGKTGAERLRYWHRPAQRPGPQADNGFWRLPTSATAATGAGPVVATVRNVWKT</sequence>
<feature type="chain" id="PRO_5015609660" evidence="1">
    <location>
        <begin position="28"/>
        <end position="153"/>
    </location>
</feature>